<keyword evidence="7" id="KW-1185">Reference proteome</keyword>
<accession>A0A4Q4ZEF5</accession>
<evidence type="ECO:0000313" key="7">
    <source>
        <dbReference type="Proteomes" id="UP000295198"/>
    </source>
</evidence>
<dbReference type="OrthoDB" id="9794313at2"/>
<dbReference type="GO" id="GO:0003905">
    <property type="term" value="F:alkylbase DNA N-glycosylase activity"/>
    <property type="evidence" value="ECO:0007669"/>
    <property type="project" value="InterPro"/>
</dbReference>
<dbReference type="GO" id="GO:0006284">
    <property type="term" value="P:base-excision repair"/>
    <property type="evidence" value="ECO:0007669"/>
    <property type="project" value="InterPro"/>
</dbReference>
<sequence>MAVSPDLAALDGPSVEVAPLLLGATLSRGEVAVRLTEVEAYAGERDPGSHAWRGRTPRNEVMFGPAGHLYTYFVYGMHVCANVVTDPDGRAGAVLLRAGEVLGDDPAVDRGHPARGPARLCRTLAITLDDDGCDLAAGPVTLTLADPVPAGLISTGPRVGLRRAADVPWRFWLTGEPSVSTYRPAAPRRRRTPDA</sequence>
<dbReference type="NCBIfam" id="NF002003">
    <property type="entry name" value="PRK00802.1-3"/>
    <property type="match status" value="1"/>
</dbReference>
<keyword evidence="6" id="KW-0326">Glycosidase</keyword>
<name>A0A4Q4ZEF5_9ACTN</name>
<keyword evidence="3 5" id="KW-0378">Hydrolase</keyword>
<dbReference type="GO" id="GO:0003677">
    <property type="term" value="F:DNA binding"/>
    <property type="evidence" value="ECO:0007669"/>
    <property type="project" value="InterPro"/>
</dbReference>
<keyword evidence="2 5" id="KW-0227">DNA damage</keyword>
<protein>
    <recommendedName>
        <fullName evidence="5">Putative 3-methyladenine DNA glycosylase</fullName>
        <ecNumber evidence="5">3.2.2.-</ecNumber>
    </recommendedName>
</protein>
<dbReference type="PANTHER" id="PTHR10429:SF0">
    <property type="entry name" value="DNA-3-METHYLADENINE GLYCOSYLASE"/>
    <property type="match status" value="1"/>
</dbReference>
<dbReference type="AlphaFoldDB" id="A0A4Q4ZEF5"/>
<evidence type="ECO:0000256" key="2">
    <source>
        <dbReference type="ARBA" id="ARBA00022763"/>
    </source>
</evidence>
<evidence type="ECO:0000256" key="3">
    <source>
        <dbReference type="ARBA" id="ARBA00022801"/>
    </source>
</evidence>
<evidence type="ECO:0000313" key="6">
    <source>
        <dbReference type="EMBL" id="RYP86025.1"/>
    </source>
</evidence>
<gene>
    <name evidence="6" type="ORF">EKO23_10390</name>
</gene>
<dbReference type="Gene3D" id="3.10.300.10">
    <property type="entry name" value="Methylpurine-DNA glycosylase (MPG)"/>
    <property type="match status" value="1"/>
</dbReference>
<evidence type="ECO:0000256" key="5">
    <source>
        <dbReference type="HAMAP-Rule" id="MF_00527"/>
    </source>
</evidence>
<dbReference type="Proteomes" id="UP000295198">
    <property type="component" value="Unassembled WGS sequence"/>
</dbReference>
<organism evidence="6 7">
    <name type="scientific">Nocardioides guangzhouensis</name>
    <dbReference type="NCBI Taxonomy" id="2497878"/>
    <lineage>
        <taxon>Bacteria</taxon>
        <taxon>Bacillati</taxon>
        <taxon>Actinomycetota</taxon>
        <taxon>Actinomycetes</taxon>
        <taxon>Propionibacteriales</taxon>
        <taxon>Nocardioidaceae</taxon>
        <taxon>Nocardioides</taxon>
    </lineage>
</organism>
<reference evidence="6 7" key="1">
    <citation type="submission" date="2019-01" db="EMBL/GenBank/DDBJ databases">
        <title>Nocardioides guangzhouensis sp. nov., an actinobacterium isolated from soil.</title>
        <authorList>
            <person name="Fu Y."/>
            <person name="Cai Y."/>
            <person name="Lin Z."/>
            <person name="Chen P."/>
        </authorList>
    </citation>
    <scope>NUCLEOTIDE SEQUENCE [LARGE SCALE GENOMIC DNA]</scope>
    <source>
        <strain evidence="6 7">130</strain>
    </source>
</reference>
<evidence type="ECO:0000256" key="4">
    <source>
        <dbReference type="ARBA" id="ARBA00023204"/>
    </source>
</evidence>
<proteinExistence type="inferred from homology"/>
<dbReference type="NCBIfam" id="TIGR00567">
    <property type="entry name" value="3mg"/>
    <property type="match status" value="1"/>
</dbReference>
<dbReference type="Pfam" id="PF02245">
    <property type="entry name" value="Pur_DNA_glyco"/>
    <property type="match status" value="1"/>
</dbReference>
<comment type="similarity">
    <text evidence="1 5">Belongs to the DNA glycosylase MPG family.</text>
</comment>
<keyword evidence="4 5" id="KW-0234">DNA repair</keyword>
<dbReference type="HAMAP" id="MF_00527">
    <property type="entry name" value="3MGH"/>
    <property type="match status" value="1"/>
</dbReference>
<dbReference type="EMBL" id="SDKM01000013">
    <property type="protein sequence ID" value="RYP86025.1"/>
    <property type="molecule type" value="Genomic_DNA"/>
</dbReference>
<dbReference type="InterPro" id="IPR011034">
    <property type="entry name" value="Formyl_transferase-like_C_sf"/>
</dbReference>
<dbReference type="EC" id="3.2.2.-" evidence="5"/>
<dbReference type="SUPFAM" id="SSF50486">
    <property type="entry name" value="FMT C-terminal domain-like"/>
    <property type="match status" value="1"/>
</dbReference>
<dbReference type="RefSeq" id="WP_134716916.1">
    <property type="nucleotide sequence ID" value="NZ_SDKM01000013.1"/>
</dbReference>
<dbReference type="PANTHER" id="PTHR10429">
    <property type="entry name" value="DNA-3-METHYLADENINE GLYCOSYLASE"/>
    <property type="match status" value="1"/>
</dbReference>
<dbReference type="CDD" id="cd00540">
    <property type="entry name" value="AAG"/>
    <property type="match status" value="1"/>
</dbReference>
<comment type="caution">
    <text evidence="6">The sequence shown here is derived from an EMBL/GenBank/DDBJ whole genome shotgun (WGS) entry which is preliminary data.</text>
</comment>
<evidence type="ECO:0000256" key="1">
    <source>
        <dbReference type="ARBA" id="ARBA00009232"/>
    </source>
</evidence>
<dbReference type="InterPro" id="IPR036995">
    <property type="entry name" value="MPG_sf"/>
</dbReference>
<dbReference type="InterPro" id="IPR003180">
    <property type="entry name" value="MPG"/>
</dbReference>